<keyword evidence="6" id="KW-0808">Transferase</keyword>
<evidence type="ECO:0000259" key="14">
    <source>
        <dbReference type="PROSITE" id="PS50851"/>
    </source>
</evidence>
<dbReference type="Gene3D" id="3.30.565.10">
    <property type="entry name" value="Histidine kinase-like ATPase, C-terminal domain"/>
    <property type="match status" value="1"/>
</dbReference>
<dbReference type="Gene3D" id="2.30.30.40">
    <property type="entry name" value="SH3 Domains"/>
    <property type="match status" value="1"/>
</dbReference>
<keyword evidence="9" id="KW-0067">ATP-binding</keyword>
<dbReference type="Pfam" id="PF07194">
    <property type="entry name" value="P2"/>
    <property type="match status" value="1"/>
</dbReference>
<gene>
    <name evidence="16" type="ORF">BK769_20965</name>
</gene>
<evidence type="ECO:0000256" key="5">
    <source>
        <dbReference type="ARBA" id="ARBA00022553"/>
    </source>
</evidence>
<dbReference type="Gene3D" id="1.20.120.160">
    <property type="entry name" value="HPT domain"/>
    <property type="match status" value="1"/>
</dbReference>
<evidence type="ECO:0000256" key="12">
    <source>
        <dbReference type="SAM" id="MobiDB-lite"/>
    </source>
</evidence>
<dbReference type="PANTHER" id="PTHR43395:SF1">
    <property type="entry name" value="CHEMOTAXIS PROTEIN CHEA"/>
    <property type="match status" value="1"/>
</dbReference>
<sequence length="672" mass="74842">MQTDLLNIFFEESEEHLQSLNENVLVLEQNPGDMDVVGEIFRSAHTFKGMSASMEFTEMADLTHKMENVLDEIRHGNIVVNADIIDVIFECIDNLEKMVADVQQGGMGNIDVASTKQKLEALLNGNVETPTEHIEQNHIDTDDGVSHEVHITVEQQAILKAVRAIMCIEALQNVGNIQKTAPSIEEIEADAFGFEFTVFMDTDCSIEELKQVVLHVSEIEKVEVKQGEPISKEVVSKKVVTQEVVQVEEKLQPAVVTQVNSPIEATNQPSSTMPAKSTTKTKNAKVENRSIRVQLEKIERLMNMFEESVIERGRIDELAQTIQNKELIEHLNRLGDISKDIQNVLLNMRMVPIETVFNRFPRMVRMLAKDLGKKIDLQITGEDTEVDKIVIDEIGDPLVHLIRNAIDHGVETVEKRRDAGKNETGTIKLEAFHSGNHVVIQITDDGNGINKGKVLEKAIKNGVVTEADANRLTDREVFDLIFQPGFSTAEVVSDLSGRGVGLDVVKHTIHSLGGHLIIDSEEGKGSTFRIELPLTLSIIQSMLVQTNDKRYALPLGNIVEAIRIKREDIQSLQGKDVLNYRNQIIEVKHLSTVFGEKTVDEAFASYDGQMVPVLIVRNTHRSYGLIVNTIIGQREIVLKSLGDFFAESSNYFSGATILGDGRVVLILNPEGL</sequence>
<dbReference type="InterPro" id="IPR051315">
    <property type="entry name" value="Bact_Chemotaxis_CheA"/>
</dbReference>
<dbReference type="Pfam" id="PF02518">
    <property type="entry name" value="HATPase_c"/>
    <property type="match status" value="1"/>
</dbReference>
<evidence type="ECO:0000256" key="11">
    <source>
        <dbReference type="PROSITE-ProRule" id="PRU00110"/>
    </source>
</evidence>
<evidence type="ECO:0000256" key="6">
    <source>
        <dbReference type="ARBA" id="ARBA00022679"/>
    </source>
</evidence>
<dbReference type="Pfam" id="PF01584">
    <property type="entry name" value="CheW"/>
    <property type="match status" value="1"/>
</dbReference>
<dbReference type="AlphaFoldDB" id="A0A9X6PQD6"/>
<dbReference type="InterPro" id="IPR004105">
    <property type="entry name" value="CheA-like_dim"/>
</dbReference>
<dbReference type="InterPro" id="IPR036061">
    <property type="entry name" value="CheW-like_dom_sf"/>
</dbReference>
<evidence type="ECO:0000259" key="13">
    <source>
        <dbReference type="PROSITE" id="PS50109"/>
    </source>
</evidence>
<evidence type="ECO:0000256" key="10">
    <source>
        <dbReference type="ARBA" id="ARBA00023012"/>
    </source>
</evidence>
<dbReference type="Proteomes" id="UP000195087">
    <property type="component" value="Unassembled WGS sequence"/>
</dbReference>
<dbReference type="InterPro" id="IPR004358">
    <property type="entry name" value="Sig_transdc_His_kin-like_C"/>
</dbReference>
<reference evidence="16 17" key="1">
    <citation type="submission" date="2016-10" db="EMBL/GenBank/DDBJ databases">
        <title>Comparative genomics of Bacillus thuringiensis reveals a path to pathogens against multiple invertebrate hosts.</title>
        <authorList>
            <person name="Zheng J."/>
            <person name="Gao Q."/>
            <person name="Liu H."/>
            <person name="Peng D."/>
            <person name="Ruan L."/>
            <person name="Sun M."/>
        </authorList>
    </citation>
    <scope>NUCLEOTIDE SEQUENCE [LARGE SCALE GENOMIC DNA]</scope>
    <source>
        <strain evidence="16">BGSC 4W1</strain>
    </source>
</reference>
<dbReference type="EC" id="2.7.13.3" evidence="2"/>
<feature type="domain" description="CheW-like" evidence="14">
    <location>
        <begin position="538"/>
        <end position="672"/>
    </location>
</feature>
<keyword evidence="7" id="KW-0547">Nucleotide-binding</keyword>
<dbReference type="SUPFAM" id="SSF55874">
    <property type="entry name" value="ATPase domain of HSP90 chaperone/DNA topoisomerase II/histidine kinase"/>
    <property type="match status" value="1"/>
</dbReference>
<comment type="catalytic activity">
    <reaction evidence="1">
        <text>ATP + protein L-histidine = ADP + protein N-phospho-L-histidine.</text>
        <dbReference type="EC" id="2.7.13.3"/>
    </reaction>
</comment>
<evidence type="ECO:0000256" key="3">
    <source>
        <dbReference type="ARBA" id="ARBA00021495"/>
    </source>
</evidence>
<organism evidence="16 17">
    <name type="scientific">Bacillus thuringiensis serovar kumamotoensis</name>
    <dbReference type="NCBI Taxonomy" id="132267"/>
    <lineage>
        <taxon>Bacteria</taxon>
        <taxon>Bacillati</taxon>
        <taxon>Bacillota</taxon>
        <taxon>Bacilli</taxon>
        <taxon>Bacillales</taxon>
        <taxon>Bacillaceae</taxon>
        <taxon>Bacillus</taxon>
        <taxon>Bacillus cereus group</taxon>
    </lineage>
</organism>
<comment type="caution">
    <text evidence="16">The sequence shown here is derived from an EMBL/GenBank/DDBJ whole genome shotgun (WGS) entry which is preliminary data.</text>
</comment>
<keyword evidence="10" id="KW-0902">Two-component regulatory system</keyword>
<dbReference type="InterPro" id="IPR003594">
    <property type="entry name" value="HATPase_dom"/>
</dbReference>
<feature type="domain" description="Histidine kinase" evidence="13">
    <location>
        <begin position="286"/>
        <end position="536"/>
    </location>
</feature>
<dbReference type="InterPro" id="IPR035891">
    <property type="entry name" value="CheY-binding_CheA"/>
</dbReference>
<feature type="region of interest" description="Disordered" evidence="12">
    <location>
        <begin position="264"/>
        <end position="285"/>
    </location>
</feature>
<dbReference type="CDD" id="cd16916">
    <property type="entry name" value="HATPase_CheA-like"/>
    <property type="match status" value="1"/>
</dbReference>
<dbReference type="EMBL" id="NFEH01000113">
    <property type="protein sequence ID" value="OTZ70632.1"/>
    <property type="molecule type" value="Genomic_DNA"/>
</dbReference>
<keyword evidence="4" id="KW-0145">Chemotaxis</keyword>
<dbReference type="SMART" id="SM01231">
    <property type="entry name" value="H-kinase_dim"/>
    <property type="match status" value="1"/>
</dbReference>
<dbReference type="RefSeq" id="WP_086392176.1">
    <property type="nucleotide sequence ID" value="NZ_NFEH01000113.1"/>
</dbReference>
<dbReference type="InterPro" id="IPR037052">
    <property type="entry name" value="CheA-like_P2_sf"/>
</dbReference>
<dbReference type="SUPFAM" id="SSF50341">
    <property type="entry name" value="CheW-like"/>
    <property type="match status" value="1"/>
</dbReference>
<evidence type="ECO:0000313" key="16">
    <source>
        <dbReference type="EMBL" id="OTZ70632.1"/>
    </source>
</evidence>
<keyword evidence="5 11" id="KW-0597">Phosphoprotein</keyword>
<evidence type="ECO:0000256" key="1">
    <source>
        <dbReference type="ARBA" id="ARBA00000085"/>
    </source>
</evidence>
<evidence type="ECO:0000256" key="9">
    <source>
        <dbReference type="ARBA" id="ARBA00022840"/>
    </source>
</evidence>
<dbReference type="InterPro" id="IPR037006">
    <property type="entry name" value="CheA-like_homodim_sf"/>
</dbReference>
<dbReference type="SUPFAM" id="SSF55052">
    <property type="entry name" value="CheY-binding domain of CheA"/>
    <property type="match status" value="1"/>
</dbReference>
<name>A0A9X6PQD6_BACUK</name>
<dbReference type="Gene3D" id="3.30.70.1110">
    <property type="entry name" value="Histidine kinase CheA-like, P2 response regulator-binding domain"/>
    <property type="match status" value="1"/>
</dbReference>
<evidence type="ECO:0000256" key="8">
    <source>
        <dbReference type="ARBA" id="ARBA00022777"/>
    </source>
</evidence>
<feature type="modified residue" description="Phosphohistidine" evidence="11">
    <location>
        <position position="45"/>
    </location>
</feature>
<dbReference type="SMART" id="SM00387">
    <property type="entry name" value="HATPase_c"/>
    <property type="match status" value="1"/>
</dbReference>
<proteinExistence type="predicted"/>
<dbReference type="CDD" id="cd00088">
    <property type="entry name" value="HPT"/>
    <property type="match status" value="1"/>
</dbReference>
<dbReference type="GO" id="GO:0000155">
    <property type="term" value="F:phosphorelay sensor kinase activity"/>
    <property type="evidence" value="ECO:0007669"/>
    <property type="project" value="InterPro"/>
</dbReference>
<protein>
    <recommendedName>
        <fullName evidence="3">Chemotaxis protein CheA</fullName>
        <ecNumber evidence="2">2.7.13.3</ecNumber>
    </recommendedName>
</protein>
<dbReference type="PRINTS" id="PR00344">
    <property type="entry name" value="BCTRLSENSOR"/>
</dbReference>
<dbReference type="PROSITE" id="PS50851">
    <property type="entry name" value="CHEW"/>
    <property type="match status" value="1"/>
</dbReference>
<dbReference type="Pfam" id="PF01627">
    <property type="entry name" value="Hpt"/>
    <property type="match status" value="1"/>
</dbReference>
<dbReference type="GO" id="GO:0006935">
    <property type="term" value="P:chemotaxis"/>
    <property type="evidence" value="ECO:0007669"/>
    <property type="project" value="UniProtKB-KW"/>
</dbReference>
<dbReference type="InterPro" id="IPR036641">
    <property type="entry name" value="HPT_dom_sf"/>
</dbReference>
<evidence type="ECO:0000256" key="2">
    <source>
        <dbReference type="ARBA" id="ARBA00012438"/>
    </source>
</evidence>
<dbReference type="InterPro" id="IPR005467">
    <property type="entry name" value="His_kinase_dom"/>
</dbReference>
<dbReference type="SUPFAM" id="SSF47226">
    <property type="entry name" value="Histidine-containing phosphotransfer domain, HPT domain"/>
    <property type="match status" value="1"/>
</dbReference>
<dbReference type="SMART" id="SM00260">
    <property type="entry name" value="CheW"/>
    <property type="match status" value="1"/>
</dbReference>
<dbReference type="Gene3D" id="1.10.287.560">
    <property type="entry name" value="Histidine kinase CheA-like, homodimeric domain"/>
    <property type="match status" value="1"/>
</dbReference>
<dbReference type="InterPro" id="IPR008207">
    <property type="entry name" value="Sig_transdc_His_kin_Hpt_dom"/>
</dbReference>
<accession>A0A9X6PQD6</accession>
<feature type="domain" description="HPt" evidence="15">
    <location>
        <begin position="1"/>
        <end position="102"/>
    </location>
</feature>
<dbReference type="InterPro" id="IPR036890">
    <property type="entry name" value="HATPase_C_sf"/>
</dbReference>
<dbReference type="GO" id="GO:0005524">
    <property type="term" value="F:ATP binding"/>
    <property type="evidence" value="ECO:0007669"/>
    <property type="project" value="UniProtKB-KW"/>
</dbReference>
<keyword evidence="8" id="KW-0418">Kinase</keyword>
<dbReference type="SUPFAM" id="SSF47384">
    <property type="entry name" value="Homodimeric domain of signal transducing histidine kinase"/>
    <property type="match status" value="1"/>
</dbReference>
<dbReference type="FunFam" id="3.30.565.10:FF:000016">
    <property type="entry name" value="Chemotaxis protein CheA, putative"/>
    <property type="match status" value="1"/>
</dbReference>
<evidence type="ECO:0000256" key="4">
    <source>
        <dbReference type="ARBA" id="ARBA00022500"/>
    </source>
</evidence>
<dbReference type="InterPro" id="IPR036097">
    <property type="entry name" value="HisK_dim/P_sf"/>
</dbReference>
<evidence type="ECO:0000256" key="7">
    <source>
        <dbReference type="ARBA" id="ARBA00022741"/>
    </source>
</evidence>
<dbReference type="PROSITE" id="PS50109">
    <property type="entry name" value="HIS_KIN"/>
    <property type="match status" value="1"/>
</dbReference>
<dbReference type="PANTHER" id="PTHR43395">
    <property type="entry name" value="SENSOR HISTIDINE KINASE CHEA"/>
    <property type="match status" value="1"/>
</dbReference>
<feature type="compositionally biased region" description="Polar residues" evidence="12">
    <location>
        <begin position="264"/>
        <end position="281"/>
    </location>
</feature>
<evidence type="ECO:0000259" key="15">
    <source>
        <dbReference type="PROSITE" id="PS50894"/>
    </source>
</evidence>
<dbReference type="Pfam" id="PF02895">
    <property type="entry name" value="H-kinase_dim"/>
    <property type="match status" value="1"/>
</dbReference>
<dbReference type="CDD" id="cd00731">
    <property type="entry name" value="CheA_reg"/>
    <property type="match status" value="1"/>
</dbReference>
<evidence type="ECO:0000313" key="17">
    <source>
        <dbReference type="Proteomes" id="UP000195087"/>
    </source>
</evidence>
<dbReference type="InterPro" id="IPR002545">
    <property type="entry name" value="CheW-lke_dom"/>
</dbReference>
<dbReference type="SMART" id="SM00073">
    <property type="entry name" value="HPT"/>
    <property type="match status" value="1"/>
</dbReference>
<dbReference type="GO" id="GO:0005737">
    <property type="term" value="C:cytoplasm"/>
    <property type="evidence" value="ECO:0007669"/>
    <property type="project" value="InterPro"/>
</dbReference>
<dbReference type="InterPro" id="IPR010808">
    <property type="entry name" value="CheA_P2-bd"/>
</dbReference>
<dbReference type="PROSITE" id="PS50894">
    <property type="entry name" value="HPT"/>
    <property type="match status" value="1"/>
</dbReference>